<feature type="transmembrane region" description="Helical" evidence="11">
    <location>
        <begin position="99"/>
        <end position="124"/>
    </location>
</feature>
<accession>A0A6A6B7M5</accession>
<feature type="transmembrane region" description="Helical" evidence="11">
    <location>
        <begin position="281"/>
        <end position="303"/>
    </location>
</feature>
<dbReference type="OrthoDB" id="1099at2759"/>
<keyword evidence="7 11" id="KW-0472">Membrane</keyword>
<dbReference type="PANTHER" id="PTHR31686">
    <property type="match status" value="1"/>
</dbReference>
<evidence type="ECO:0000256" key="11">
    <source>
        <dbReference type="SAM" id="Phobius"/>
    </source>
</evidence>
<evidence type="ECO:0000313" key="12">
    <source>
        <dbReference type="EMBL" id="KAF2138781.1"/>
    </source>
</evidence>
<evidence type="ECO:0000256" key="6">
    <source>
        <dbReference type="ARBA" id="ARBA00022989"/>
    </source>
</evidence>
<comment type="similarity">
    <text evidence="2">Belongs to the tellurite-resistance/dicarboxylate transporter (TDT) family.</text>
</comment>
<feature type="transmembrane region" description="Helical" evidence="11">
    <location>
        <begin position="323"/>
        <end position="347"/>
    </location>
</feature>
<keyword evidence="3" id="KW-0813">Transport</keyword>
<evidence type="ECO:0000256" key="10">
    <source>
        <dbReference type="SAM" id="MobiDB-lite"/>
    </source>
</evidence>
<dbReference type="GO" id="GO:0005886">
    <property type="term" value="C:plasma membrane"/>
    <property type="evidence" value="ECO:0007669"/>
    <property type="project" value="UniProtKB-SubCell"/>
</dbReference>
<proteinExistence type="inferred from homology"/>
<sequence length="441" mass="48420">MNAQDSDRKDAIASQQPCSHASTQQQLAAVGITSQTNEKPSANSSRSSLTPQPKWMTLELEERGWRRIVQNFTPSWFAVNMATGMVCLVLHAIPYKHRVITVIYTVLFVINVILFAIISFTSLLRYVMYPATWGLMLRHPVQSLFLGCIPMGLTTIINMFIFVCIQEAGWGPWANKLAWVLWWIDVVMAIACACGLPFLMTYVHPTSLSTMTAAWLLPAATPIVTSANGATVASILSNPQHALWTIIVSYVLWGIGLPMALLTLVIYFHRLAMHKLPPREVIVSVFLPLGPLGQGGFSIMNLGKMALEVFPKTGTLHPMAGEILYVSAFFTAIVLWGFGIVWAFFAVASISRSKFPFNMGWWGFTFPTGVFVLSTLQMGEELPSAFFQVLGTVTGVAVIILWFLVAIVTIRRAIAGDVFFAPCLQKVDKANAPGANGSANV</sequence>
<feature type="transmembrane region" description="Helical" evidence="11">
    <location>
        <begin position="215"/>
        <end position="236"/>
    </location>
</feature>
<dbReference type="GeneID" id="54294821"/>
<dbReference type="InterPro" id="IPR051629">
    <property type="entry name" value="Sulfite_efflux_TDT"/>
</dbReference>
<name>A0A6A6B7M5_9PEZI</name>
<evidence type="ECO:0000256" key="5">
    <source>
        <dbReference type="ARBA" id="ARBA00022692"/>
    </source>
</evidence>
<evidence type="ECO:0000256" key="9">
    <source>
        <dbReference type="ARBA" id="ARBA00072906"/>
    </source>
</evidence>
<keyword evidence="5 11" id="KW-0812">Transmembrane</keyword>
<evidence type="ECO:0000256" key="7">
    <source>
        <dbReference type="ARBA" id="ARBA00023136"/>
    </source>
</evidence>
<dbReference type="InterPro" id="IPR004695">
    <property type="entry name" value="SLAC1/Mae1/Ssu1/TehA"/>
</dbReference>
<keyword evidence="13" id="KW-1185">Reference proteome</keyword>
<evidence type="ECO:0000313" key="13">
    <source>
        <dbReference type="Proteomes" id="UP000799438"/>
    </source>
</evidence>
<feature type="transmembrane region" description="Helical" evidence="11">
    <location>
        <begin position="385"/>
        <end position="410"/>
    </location>
</feature>
<dbReference type="CDD" id="cd09318">
    <property type="entry name" value="TDT_SSU1"/>
    <property type="match status" value="1"/>
</dbReference>
<keyword evidence="6 11" id="KW-1133">Transmembrane helix</keyword>
<evidence type="ECO:0000256" key="1">
    <source>
        <dbReference type="ARBA" id="ARBA00004651"/>
    </source>
</evidence>
<organism evidence="12 13">
    <name type="scientific">Aplosporella prunicola CBS 121167</name>
    <dbReference type="NCBI Taxonomy" id="1176127"/>
    <lineage>
        <taxon>Eukaryota</taxon>
        <taxon>Fungi</taxon>
        <taxon>Dikarya</taxon>
        <taxon>Ascomycota</taxon>
        <taxon>Pezizomycotina</taxon>
        <taxon>Dothideomycetes</taxon>
        <taxon>Dothideomycetes incertae sedis</taxon>
        <taxon>Botryosphaeriales</taxon>
        <taxon>Aplosporellaceae</taxon>
        <taxon>Aplosporella</taxon>
    </lineage>
</organism>
<evidence type="ECO:0000256" key="8">
    <source>
        <dbReference type="ARBA" id="ARBA00056100"/>
    </source>
</evidence>
<feature type="compositionally biased region" description="Basic and acidic residues" evidence="10">
    <location>
        <begin position="1"/>
        <end position="11"/>
    </location>
</feature>
<feature type="transmembrane region" description="Helical" evidence="11">
    <location>
        <begin position="144"/>
        <end position="168"/>
    </location>
</feature>
<gene>
    <name evidence="12" type="ORF">K452DRAFT_233711</name>
</gene>
<protein>
    <recommendedName>
        <fullName evidence="9">Sulfite efflux pump SSU1</fullName>
    </recommendedName>
</protein>
<feature type="transmembrane region" description="Helical" evidence="11">
    <location>
        <begin position="242"/>
        <end position="269"/>
    </location>
</feature>
<evidence type="ECO:0000256" key="2">
    <source>
        <dbReference type="ARBA" id="ARBA00008566"/>
    </source>
</evidence>
<dbReference type="Proteomes" id="UP000799438">
    <property type="component" value="Unassembled WGS sequence"/>
</dbReference>
<dbReference type="FunFam" id="1.50.10.150:FF:000004">
    <property type="entry name" value="Malic acid transporter"/>
    <property type="match status" value="1"/>
</dbReference>
<reference evidence="12" key="1">
    <citation type="journal article" date="2020" name="Stud. Mycol.">
        <title>101 Dothideomycetes genomes: a test case for predicting lifestyles and emergence of pathogens.</title>
        <authorList>
            <person name="Haridas S."/>
            <person name="Albert R."/>
            <person name="Binder M."/>
            <person name="Bloem J."/>
            <person name="Labutti K."/>
            <person name="Salamov A."/>
            <person name="Andreopoulos B."/>
            <person name="Baker S."/>
            <person name="Barry K."/>
            <person name="Bills G."/>
            <person name="Bluhm B."/>
            <person name="Cannon C."/>
            <person name="Castanera R."/>
            <person name="Culley D."/>
            <person name="Daum C."/>
            <person name="Ezra D."/>
            <person name="Gonzalez J."/>
            <person name="Henrissat B."/>
            <person name="Kuo A."/>
            <person name="Liang C."/>
            <person name="Lipzen A."/>
            <person name="Lutzoni F."/>
            <person name="Magnuson J."/>
            <person name="Mondo S."/>
            <person name="Nolan M."/>
            <person name="Ohm R."/>
            <person name="Pangilinan J."/>
            <person name="Park H.-J."/>
            <person name="Ramirez L."/>
            <person name="Alfaro M."/>
            <person name="Sun H."/>
            <person name="Tritt A."/>
            <person name="Yoshinaga Y."/>
            <person name="Zwiers L.-H."/>
            <person name="Turgeon B."/>
            <person name="Goodwin S."/>
            <person name="Spatafora J."/>
            <person name="Crous P."/>
            <person name="Grigoriev I."/>
        </authorList>
    </citation>
    <scope>NUCLEOTIDE SEQUENCE</scope>
    <source>
        <strain evidence="12">CBS 121167</strain>
    </source>
</reference>
<feature type="region of interest" description="Disordered" evidence="10">
    <location>
        <begin position="1"/>
        <end position="51"/>
    </location>
</feature>
<dbReference type="GO" id="GO:0000319">
    <property type="term" value="F:sulfite transmembrane transporter activity"/>
    <property type="evidence" value="ECO:0007669"/>
    <property type="project" value="TreeGrafter"/>
</dbReference>
<comment type="subcellular location">
    <subcellularLocation>
        <location evidence="1">Cell membrane</location>
        <topology evidence="1">Multi-pass membrane protein</topology>
    </subcellularLocation>
</comment>
<evidence type="ECO:0000256" key="3">
    <source>
        <dbReference type="ARBA" id="ARBA00022448"/>
    </source>
</evidence>
<dbReference type="PANTHER" id="PTHR31686:SF1">
    <property type="entry name" value="SULFITE EFFLUX PUMP SSU1"/>
    <property type="match status" value="1"/>
</dbReference>
<comment type="function">
    <text evidence="8">Sulphite efflux pump required for the secretion of sulphite as a reducing agent. In the presence of sulphite, cystine in keratin is directly cleaved to cysteine and S-sulphocysteine, and thereby, reduced proteins become accessible to hydrolysis by a variety of secreted endo- and exoproteases. Excretion of sulphite mediated by an efflux pump also represents a detoxification pathway for dermatophytes during infection of the epidermal stratum corneum, hair and nails, which are rich in cysteine.</text>
</comment>
<feature type="transmembrane region" description="Helical" evidence="11">
    <location>
        <begin position="359"/>
        <end position="379"/>
    </location>
</feature>
<dbReference type="RefSeq" id="XP_033394494.1">
    <property type="nucleotide sequence ID" value="XM_033537325.1"/>
</dbReference>
<keyword evidence="4" id="KW-1003">Cell membrane</keyword>
<dbReference type="InterPro" id="IPR038665">
    <property type="entry name" value="Voltage-dep_anion_channel_sf"/>
</dbReference>
<dbReference type="EMBL" id="ML995495">
    <property type="protein sequence ID" value="KAF2138781.1"/>
    <property type="molecule type" value="Genomic_DNA"/>
</dbReference>
<feature type="transmembrane region" description="Helical" evidence="11">
    <location>
        <begin position="75"/>
        <end position="93"/>
    </location>
</feature>
<evidence type="ECO:0000256" key="4">
    <source>
        <dbReference type="ARBA" id="ARBA00022475"/>
    </source>
</evidence>
<dbReference type="AlphaFoldDB" id="A0A6A6B7M5"/>
<feature type="compositionally biased region" description="Polar residues" evidence="10">
    <location>
        <begin position="13"/>
        <end position="51"/>
    </location>
</feature>
<dbReference type="Pfam" id="PF03595">
    <property type="entry name" value="SLAC1"/>
    <property type="match status" value="1"/>
</dbReference>
<feature type="transmembrane region" description="Helical" evidence="11">
    <location>
        <begin position="180"/>
        <end position="203"/>
    </location>
</feature>
<dbReference type="Gene3D" id="1.50.10.150">
    <property type="entry name" value="Voltage-dependent anion channel"/>
    <property type="match status" value="1"/>
</dbReference>